<dbReference type="EMBL" id="DF820488">
    <property type="protein sequence ID" value="GAK30734.1"/>
    <property type="molecule type" value="Genomic_DNA"/>
</dbReference>
<proteinExistence type="predicted"/>
<dbReference type="AlphaFoldDB" id="A0A069CTE9"/>
<sequence>MIYAPKITYSRYLSAGQKDVFNNPITIVTRETAITLPPVDTEEDAVIVAKKWIKKLPLYSVPGKVRKSRGMPQITVIRINGIDDIDEIKTERVGIQQRVRVKKDGHIWQKVNIEIVFDI</sequence>
<dbReference type="RefSeq" id="WP_027698819.1">
    <property type="nucleotide sequence ID" value="NZ_DF820488.1"/>
</dbReference>
<reference evidence="2" key="1">
    <citation type="journal article" date="2014" name="Genome Announc.">
        <title>Draft genome sequence of Weissella oryzae SG25T, isolated from fermented rice grains.</title>
        <authorList>
            <person name="Tanizawa Y."/>
            <person name="Fujisawa T."/>
            <person name="Mochizuki T."/>
            <person name="Kaminuma E."/>
            <person name="Suzuki Y."/>
            <person name="Nakamura Y."/>
            <person name="Tohno M."/>
        </authorList>
    </citation>
    <scope>NUCLEOTIDE SEQUENCE [LARGE SCALE GENOMIC DNA]</scope>
    <source>
        <strain evidence="2">DSM 25784 / JCM 18191 / LMG 30913 / SG25</strain>
    </source>
</reference>
<accession>A0A069CTE9</accession>
<keyword evidence="2" id="KW-1185">Reference proteome</keyword>
<name>A0A069CTE9_WEIOS</name>
<gene>
    <name evidence="1" type="ORF">WOSG25_050060</name>
</gene>
<evidence type="ECO:0000313" key="1">
    <source>
        <dbReference type="EMBL" id="GAK30734.1"/>
    </source>
</evidence>
<dbReference type="STRING" id="1329250.WOSG25_050060"/>
<evidence type="ECO:0000313" key="2">
    <source>
        <dbReference type="Proteomes" id="UP000030643"/>
    </source>
</evidence>
<protein>
    <submittedName>
        <fullName evidence="1">Uncharacterized protein</fullName>
    </submittedName>
</protein>
<organism evidence="1 2">
    <name type="scientific">Weissella oryzae (strain DSM 25784 / JCM 18191 / LMG 30913 / SG25)</name>
    <dbReference type="NCBI Taxonomy" id="1329250"/>
    <lineage>
        <taxon>Bacteria</taxon>
        <taxon>Bacillati</taxon>
        <taxon>Bacillota</taxon>
        <taxon>Bacilli</taxon>
        <taxon>Lactobacillales</taxon>
        <taxon>Lactobacillaceae</taxon>
        <taxon>Weissella</taxon>
    </lineage>
</organism>
<dbReference type="Proteomes" id="UP000030643">
    <property type="component" value="Unassembled WGS sequence"/>
</dbReference>